<dbReference type="RefSeq" id="WP_166914179.1">
    <property type="nucleotide sequence ID" value="NZ_CP050253.1"/>
</dbReference>
<proteinExistence type="predicted"/>
<dbReference type="Proteomes" id="UP000501168">
    <property type="component" value="Chromosome"/>
</dbReference>
<protein>
    <submittedName>
        <fullName evidence="1">Uncharacterized protein</fullName>
    </submittedName>
</protein>
<accession>A0A6G9I9C8</accession>
<name>A0A6G9I9C8_9GAMM</name>
<dbReference type="EMBL" id="CP050253">
    <property type="protein sequence ID" value="QIQ20432.1"/>
    <property type="molecule type" value="Genomic_DNA"/>
</dbReference>
<dbReference type="InParanoid" id="A0A6G9I9C8"/>
<sequence>MIAETLEIIFQNDQELYREKNTFFYDDQMRISRLEMQATLADGSEGSSEMLFSDYNQYGEWTKVTIMTDSDSPTESIFATREIEYY</sequence>
<keyword evidence="2" id="KW-1185">Reference proteome</keyword>
<evidence type="ECO:0000313" key="2">
    <source>
        <dbReference type="Proteomes" id="UP000501168"/>
    </source>
</evidence>
<organism evidence="1 2">
    <name type="scientific">Zophobihabitans entericus</name>
    <dbReference type="NCBI Taxonomy" id="1635327"/>
    <lineage>
        <taxon>Bacteria</taxon>
        <taxon>Pseudomonadati</taxon>
        <taxon>Pseudomonadota</taxon>
        <taxon>Gammaproteobacteria</taxon>
        <taxon>Orbales</taxon>
        <taxon>Orbaceae</taxon>
        <taxon>Zophobihabitans</taxon>
    </lineage>
</organism>
<evidence type="ECO:0000313" key="1">
    <source>
        <dbReference type="EMBL" id="QIQ20432.1"/>
    </source>
</evidence>
<reference evidence="1 2" key="1">
    <citation type="submission" date="2020-03" db="EMBL/GenBank/DDBJ databases">
        <title>Complete genome sequence of Orbus sp. IPMB12 (BCRC 80908).</title>
        <authorList>
            <person name="Lo W.-S."/>
            <person name="Chang T.-H."/>
            <person name="Kuo C.-H."/>
        </authorList>
    </citation>
    <scope>NUCLEOTIDE SEQUENCE [LARGE SCALE GENOMIC DNA]</scope>
    <source>
        <strain evidence="1 2">IPMB12</strain>
    </source>
</reference>
<gene>
    <name evidence="1" type="ORF">IPMB12_01290</name>
</gene>
<dbReference type="KEGG" id="orb:IPMB12_01290"/>
<dbReference type="AlphaFoldDB" id="A0A6G9I9C8"/>